<evidence type="ECO:0000256" key="5">
    <source>
        <dbReference type="SAM" id="Phobius"/>
    </source>
</evidence>
<feature type="domain" description="TM7S3/TM198-like" evidence="6">
    <location>
        <begin position="21"/>
        <end position="150"/>
    </location>
</feature>
<evidence type="ECO:0000256" key="2">
    <source>
        <dbReference type="ARBA" id="ARBA00022692"/>
    </source>
</evidence>
<protein>
    <recommendedName>
        <fullName evidence="6">TM7S3/TM198-like domain-containing protein</fullName>
    </recommendedName>
</protein>
<evidence type="ECO:0000259" key="6">
    <source>
        <dbReference type="Pfam" id="PF13886"/>
    </source>
</evidence>
<evidence type="ECO:0000256" key="3">
    <source>
        <dbReference type="ARBA" id="ARBA00022989"/>
    </source>
</evidence>
<dbReference type="RefSeq" id="WP_047834620.1">
    <property type="nucleotide sequence ID" value="NZ_QGQD01000083.1"/>
</dbReference>
<evidence type="ECO:0000256" key="1">
    <source>
        <dbReference type="ARBA" id="ARBA00004141"/>
    </source>
</evidence>
<evidence type="ECO:0000313" key="8">
    <source>
        <dbReference type="Proteomes" id="UP000306509"/>
    </source>
</evidence>
<organism evidence="7 8">
    <name type="scientific">Robinsoniella peoriensis</name>
    <dbReference type="NCBI Taxonomy" id="180332"/>
    <lineage>
        <taxon>Bacteria</taxon>
        <taxon>Bacillati</taxon>
        <taxon>Bacillota</taxon>
        <taxon>Clostridia</taxon>
        <taxon>Lachnospirales</taxon>
        <taxon>Lachnospiraceae</taxon>
        <taxon>Robinsoniella</taxon>
    </lineage>
</organism>
<sequence>MSQVQGMLERLPAEMSSVFLAITVIMALVNCFFGYRLLKFWVSLFGFVTGAGAGYFIADYFIHNSIITVIAAIICGVVLMGLAFKVYLAGVFILCGALAYFAINEIMSPDIWWKFVICIVLGLLIGLIAVKFVRPAVIVSSGIHGGISSVGAILTAAGLKDHTMAVVAGLVLALAGILFQFANTRRLERP</sequence>
<dbReference type="AlphaFoldDB" id="A0A4U8Q289"/>
<feature type="transmembrane region" description="Helical" evidence="5">
    <location>
        <begin position="137"/>
        <end position="157"/>
    </location>
</feature>
<feature type="transmembrane region" description="Helical" evidence="5">
    <location>
        <begin position="12"/>
        <end position="35"/>
    </location>
</feature>
<comment type="subcellular location">
    <subcellularLocation>
        <location evidence="1">Membrane</location>
        <topology evidence="1">Multi-pass membrane protein</topology>
    </subcellularLocation>
</comment>
<dbReference type="Pfam" id="PF13886">
    <property type="entry name" value="TM7S3_TM198"/>
    <property type="match status" value="1"/>
</dbReference>
<accession>A0A4U8Q289</accession>
<dbReference type="InterPro" id="IPR025256">
    <property type="entry name" value="TM7S3/TM198-like_dom"/>
</dbReference>
<proteinExistence type="predicted"/>
<comment type="caution">
    <text evidence="7">The sequence shown here is derived from an EMBL/GenBank/DDBJ whole genome shotgun (WGS) entry which is preliminary data.</text>
</comment>
<name>A0A4U8Q289_9FIRM</name>
<feature type="transmembrane region" description="Helical" evidence="5">
    <location>
        <begin position="69"/>
        <end position="99"/>
    </location>
</feature>
<reference evidence="7 8" key="1">
    <citation type="journal article" date="2019" name="Anaerobe">
        <title>Detection of Robinsoniella peoriensis in multiple bone samples of a trauma patient.</title>
        <authorList>
            <person name="Schrottner P."/>
            <person name="Hartwich K."/>
            <person name="Bunk B."/>
            <person name="Schober I."/>
            <person name="Helbig S."/>
            <person name="Rudolph W.W."/>
            <person name="Gunzer F."/>
        </authorList>
    </citation>
    <scope>NUCLEOTIDE SEQUENCE [LARGE SCALE GENOMIC DNA]</scope>
    <source>
        <strain evidence="7 8">DSM 106044</strain>
    </source>
</reference>
<evidence type="ECO:0000256" key="4">
    <source>
        <dbReference type="ARBA" id="ARBA00023136"/>
    </source>
</evidence>
<feature type="transmembrane region" description="Helical" evidence="5">
    <location>
        <begin position="111"/>
        <end position="130"/>
    </location>
</feature>
<keyword evidence="2 5" id="KW-0812">Transmembrane</keyword>
<dbReference type="Proteomes" id="UP000306509">
    <property type="component" value="Unassembled WGS sequence"/>
</dbReference>
<keyword evidence="4 5" id="KW-0472">Membrane</keyword>
<gene>
    <name evidence="7" type="ORF">DSM106044_04343</name>
</gene>
<feature type="transmembrane region" description="Helical" evidence="5">
    <location>
        <begin position="163"/>
        <end position="182"/>
    </location>
</feature>
<dbReference type="STRING" id="180332.GCA_000797495_02095"/>
<keyword evidence="8" id="KW-1185">Reference proteome</keyword>
<evidence type="ECO:0000313" key="7">
    <source>
        <dbReference type="EMBL" id="TLC98810.1"/>
    </source>
</evidence>
<keyword evidence="3 5" id="KW-1133">Transmembrane helix</keyword>
<feature type="transmembrane region" description="Helical" evidence="5">
    <location>
        <begin position="41"/>
        <end position="62"/>
    </location>
</feature>
<dbReference type="EMBL" id="QGQD01000083">
    <property type="protein sequence ID" value="TLC98810.1"/>
    <property type="molecule type" value="Genomic_DNA"/>
</dbReference>